<dbReference type="GO" id="GO:0016491">
    <property type="term" value="F:oxidoreductase activity"/>
    <property type="evidence" value="ECO:0007669"/>
    <property type="project" value="InterPro"/>
</dbReference>
<dbReference type="InterPro" id="IPR012349">
    <property type="entry name" value="Split_barrel_FMN-bd"/>
</dbReference>
<accession>A0A8J3I0G5</accession>
<dbReference type="NCBIfam" id="TIGR00026">
    <property type="entry name" value="hi_GC_TIGR00026"/>
    <property type="match status" value="1"/>
</dbReference>
<evidence type="ECO:0000313" key="2">
    <source>
        <dbReference type="Proteomes" id="UP000612362"/>
    </source>
</evidence>
<sequence length="153" mass="17294">MAKKNKAPLFVRAANVMTVTLTHMGFKLVGYGKYPMYLLTIRGRKSGQPRTVPIVLWERNGERYMASPYGIVDWVRNLRAAGEATLTRGRRTEKVNARELPPREAALVMRDDVREGNPFASSFGVTRDSSLEEFEQAAIGHPMFILQSMGYTR</sequence>
<dbReference type="Pfam" id="PF04075">
    <property type="entry name" value="F420H2_quin_red"/>
    <property type="match status" value="1"/>
</dbReference>
<dbReference type="InterPro" id="IPR004378">
    <property type="entry name" value="F420H2_quin_Rdtase"/>
</dbReference>
<dbReference type="AlphaFoldDB" id="A0A8J3I0G5"/>
<dbReference type="Proteomes" id="UP000612362">
    <property type="component" value="Unassembled WGS sequence"/>
</dbReference>
<name>A0A8J3I0G5_9CHLR</name>
<gene>
    <name evidence="1" type="ORF">KSX_21350</name>
</gene>
<keyword evidence="2" id="KW-1185">Reference proteome</keyword>
<dbReference type="RefSeq" id="WP_220193410.1">
    <property type="nucleotide sequence ID" value="NZ_BNJF01000001.1"/>
</dbReference>
<reference evidence="1" key="1">
    <citation type="submission" date="2020-10" db="EMBL/GenBank/DDBJ databases">
        <title>Taxonomic study of unclassified bacteria belonging to the class Ktedonobacteria.</title>
        <authorList>
            <person name="Yabe S."/>
            <person name="Wang C.M."/>
            <person name="Zheng Y."/>
            <person name="Sakai Y."/>
            <person name="Cavaletti L."/>
            <person name="Monciardini P."/>
            <person name="Donadio S."/>
        </authorList>
    </citation>
    <scope>NUCLEOTIDE SEQUENCE</scope>
    <source>
        <strain evidence="1">SOSP1-1</strain>
    </source>
</reference>
<proteinExistence type="predicted"/>
<evidence type="ECO:0000313" key="1">
    <source>
        <dbReference type="EMBL" id="GHO43972.1"/>
    </source>
</evidence>
<dbReference type="EMBL" id="BNJF01000001">
    <property type="protein sequence ID" value="GHO43972.1"/>
    <property type="molecule type" value="Genomic_DNA"/>
</dbReference>
<protein>
    <submittedName>
        <fullName evidence="1">Nitroreductase</fullName>
    </submittedName>
</protein>
<organism evidence="1 2">
    <name type="scientific">Ktedonospora formicarum</name>
    <dbReference type="NCBI Taxonomy" id="2778364"/>
    <lineage>
        <taxon>Bacteria</taxon>
        <taxon>Bacillati</taxon>
        <taxon>Chloroflexota</taxon>
        <taxon>Ktedonobacteria</taxon>
        <taxon>Ktedonobacterales</taxon>
        <taxon>Ktedonobacteraceae</taxon>
        <taxon>Ktedonospora</taxon>
    </lineage>
</organism>
<comment type="caution">
    <text evidence="1">The sequence shown here is derived from an EMBL/GenBank/DDBJ whole genome shotgun (WGS) entry which is preliminary data.</text>
</comment>
<dbReference type="Gene3D" id="2.30.110.10">
    <property type="entry name" value="Electron Transport, Fmn-binding Protein, Chain A"/>
    <property type="match status" value="1"/>
</dbReference>